<reference evidence="4 5" key="1">
    <citation type="submission" date="2021-08" db="EMBL/GenBank/DDBJ databases">
        <title>Culture and genomic analysis of Symbiopectobacterium purcellii sp. nov. gen. nov., isolated from the leafhopper Empoasca decipiens.</title>
        <authorList>
            <person name="Nadal-Jimenez P."/>
            <person name="Siozios S."/>
            <person name="Halliday N."/>
            <person name="Camara M."/>
            <person name="Hurst G.D.D."/>
        </authorList>
    </citation>
    <scope>NUCLEOTIDE SEQUENCE [LARGE SCALE GENOMIC DNA]</scope>
    <source>
        <strain evidence="4 5">SyEd1</strain>
    </source>
</reference>
<protein>
    <submittedName>
        <fullName evidence="4">GNAT family N-acetyltransferase</fullName>
    </submittedName>
</protein>
<dbReference type="PANTHER" id="PTHR43072">
    <property type="entry name" value="N-ACETYLTRANSFERASE"/>
    <property type="match status" value="1"/>
</dbReference>
<organism evidence="4 5">
    <name type="scientific">Symbiopectobacterium purcellii</name>
    <dbReference type="NCBI Taxonomy" id="2871826"/>
    <lineage>
        <taxon>Bacteria</taxon>
        <taxon>Pseudomonadati</taxon>
        <taxon>Pseudomonadota</taxon>
        <taxon>Gammaproteobacteria</taxon>
        <taxon>Enterobacterales</taxon>
        <taxon>Enterobacteriaceae</taxon>
    </lineage>
</organism>
<keyword evidence="5" id="KW-1185">Reference proteome</keyword>
<accession>A0ABX9AMS3</accession>
<dbReference type="EMBL" id="CP081864">
    <property type="protein sequence ID" value="QZN94779.1"/>
    <property type="molecule type" value="Genomic_DNA"/>
</dbReference>
<dbReference type="InterPro" id="IPR000182">
    <property type="entry name" value="GNAT_dom"/>
</dbReference>
<dbReference type="PANTHER" id="PTHR43072:SF23">
    <property type="entry name" value="UPF0039 PROTEIN C11D3.02C"/>
    <property type="match status" value="1"/>
</dbReference>
<evidence type="ECO:0000256" key="2">
    <source>
        <dbReference type="ARBA" id="ARBA00023315"/>
    </source>
</evidence>
<dbReference type="Gene3D" id="3.40.630.30">
    <property type="match status" value="1"/>
</dbReference>
<evidence type="ECO:0000313" key="4">
    <source>
        <dbReference type="EMBL" id="QZN94779.1"/>
    </source>
</evidence>
<keyword evidence="2" id="KW-0012">Acyltransferase</keyword>
<dbReference type="Proteomes" id="UP000825886">
    <property type="component" value="Chromosome"/>
</dbReference>
<dbReference type="PROSITE" id="PS51186">
    <property type="entry name" value="GNAT"/>
    <property type="match status" value="1"/>
</dbReference>
<evidence type="ECO:0000313" key="5">
    <source>
        <dbReference type="Proteomes" id="UP000825886"/>
    </source>
</evidence>
<proteinExistence type="predicted"/>
<evidence type="ECO:0000259" key="3">
    <source>
        <dbReference type="PROSITE" id="PS51186"/>
    </source>
</evidence>
<feature type="domain" description="N-acetyltransferase" evidence="3">
    <location>
        <begin position="4"/>
        <end position="166"/>
    </location>
</feature>
<dbReference type="RefSeq" id="WP_222157892.1">
    <property type="nucleotide sequence ID" value="NZ_CP081864.1"/>
</dbReference>
<name>A0ABX9AMS3_9ENTR</name>
<evidence type="ECO:0000256" key="1">
    <source>
        <dbReference type="ARBA" id="ARBA00022679"/>
    </source>
</evidence>
<dbReference type="CDD" id="cd04301">
    <property type="entry name" value="NAT_SF"/>
    <property type="match status" value="1"/>
</dbReference>
<dbReference type="SUPFAM" id="SSF55729">
    <property type="entry name" value="Acyl-CoA N-acyltransferases (Nat)"/>
    <property type="match status" value="1"/>
</dbReference>
<sequence>MTFPSIRRLRTADCPAFKQLRLESLLNHPDAYQTSWEEESQKSDAWFDARIRQNVIFGAFTPEARLIGLCCYTRPQKLKSAHKAIVWGMYVAPDYRGNGVSLQLLNHTISHARTRAHILLLSVTSSNLAAYRLYQKAGFCQYGQEPDAMKLGDIYYSERLMFLPLR</sequence>
<gene>
    <name evidence="4" type="ORF">K6K13_16120</name>
</gene>
<dbReference type="Pfam" id="PF00583">
    <property type="entry name" value="Acetyltransf_1"/>
    <property type="match status" value="1"/>
</dbReference>
<keyword evidence="1" id="KW-0808">Transferase</keyword>
<dbReference type="InterPro" id="IPR016181">
    <property type="entry name" value="Acyl_CoA_acyltransferase"/>
</dbReference>